<dbReference type="SUPFAM" id="SSF48403">
    <property type="entry name" value="Ankyrin repeat"/>
    <property type="match status" value="1"/>
</dbReference>
<keyword evidence="1" id="KW-0677">Repeat</keyword>
<evidence type="ECO:0000256" key="2">
    <source>
        <dbReference type="ARBA" id="ARBA00023043"/>
    </source>
</evidence>
<evidence type="ECO:0000313" key="4">
    <source>
        <dbReference type="EMBL" id="KAK6513786.1"/>
    </source>
</evidence>
<name>A0AAN8RX82_9PEZI</name>
<dbReference type="SMART" id="SM00248">
    <property type="entry name" value="ANK"/>
    <property type="match status" value="4"/>
</dbReference>
<comment type="caution">
    <text evidence="4">The sequence shown here is derived from an EMBL/GenBank/DDBJ whole genome shotgun (WGS) entry which is preliminary data.</text>
</comment>
<dbReference type="PROSITE" id="PS50088">
    <property type="entry name" value="ANK_REPEAT"/>
    <property type="match status" value="2"/>
</dbReference>
<keyword evidence="2 3" id="KW-0040">ANK repeat</keyword>
<proteinExistence type="predicted"/>
<dbReference type="InterPro" id="IPR002110">
    <property type="entry name" value="Ankyrin_rpt"/>
</dbReference>
<keyword evidence="5" id="KW-1185">Reference proteome</keyword>
<evidence type="ECO:0000256" key="1">
    <source>
        <dbReference type="ARBA" id="ARBA00022737"/>
    </source>
</evidence>
<evidence type="ECO:0008006" key="6">
    <source>
        <dbReference type="Google" id="ProtNLM"/>
    </source>
</evidence>
<organism evidence="4 5">
    <name type="scientific">Arthrobotrys conoides</name>
    <dbReference type="NCBI Taxonomy" id="74498"/>
    <lineage>
        <taxon>Eukaryota</taxon>
        <taxon>Fungi</taxon>
        <taxon>Dikarya</taxon>
        <taxon>Ascomycota</taxon>
        <taxon>Pezizomycotina</taxon>
        <taxon>Orbiliomycetes</taxon>
        <taxon>Orbiliales</taxon>
        <taxon>Orbiliaceae</taxon>
        <taxon>Arthrobotrys</taxon>
    </lineage>
</organism>
<dbReference type="EMBL" id="JAVHJM010000005">
    <property type="protein sequence ID" value="KAK6513786.1"/>
    <property type="molecule type" value="Genomic_DNA"/>
</dbReference>
<accession>A0AAN8RX82</accession>
<protein>
    <recommendedName>
        <fullName evidence="6">Ankyrin repeat protein</fullName>
    </recommendedName>
</protein>
<dbReference type="Proteomes" id="UP001307849">
    <property type="component" value="Unassembled WGS sequence"/>
</dbReference>
<gene>
    <name evidence="4" type="ORF">TWF506_008222</name>
</gene>
<evidence type="ECO:0000313" key="5">
    <source>
        <dbReference type="Proteomes" id="UP001307849"/>
    </source>
</evidence>
<evidence type="ECO:0000256" key="3">
    <source>
        <dbReference type="PROSITE-ProRule" id="PRU00023"/>
    </source>
</evidence>
<feature type="repeat" description="ANK" evidence="3">
    <location>
        <begin position="910"/>
        <end position="942"/>
    </location>
</feature>
<reference evidence="4 5" key="1">
    <citation type="submission" date="2019-10" db="EMBL/GenBank/DDBJ databases">
        <authorList>
            <person name="Palmer J.M."/>
        </authorList>
    </citation>
    <scope>NUCLEOTIDE SEQUENCE [LARGE SCALE GENOMIC DNA]</scope>
    <source>
        <strain evidence="4 5">TWF506</strain>
    </source>
</reference>
<dbReference type="AlphaFoldDB" id="A0AAN8RX82"/>
<dbReference type="Gene3D" id="1.25.40.20">
    <property type="entry name" value="Ankyrin repeat-containing domain"/>
    <property type="match status" value="2"/>
</dbReference>
<dbReference type="InterPro" id="IPR036770">
    <property type="entry name" value="Ankyrin_rpt-contain_sf"/>
</dbReference>
<dbReference type="PROSITE" id="PS50297">
    <property type="entry name" value="ANK_REP_REGION"/>
    <property type="match status" value="1"/>
</dbReference>
<feature type="repeat" description="ANK" evidence="3">
    <location>
        <begin position="586"/>
        <end position="618"/>
    </location>
</feature>
<dbReference type="PANTHER" id="PTHR24198:SF165">
    <property type="entry name" value="ANKYRIN REPEAT-CONTAINING PROTEIN-RELATED"/>
    <property type="match status" value="1"/>
</dbReference>
<sequence length="1053" mass="120286">MSPAVLDGRIVKSSKGKIGSTALVKRRKHNWRDLLAKFTEEIKYFYFHCGYTREEVNGAMEKLFQIGASPQDYRYFLNQPDFKKNLTEDDWNLLAPYYFASTALNFKVAIKKHNGYIVEPGAVEKGVSRFPRPKAITQDLTTIKPGEPYTFGSLTAYNPDEVVLCPPIPKTIIIPNNLLSGSELDRLLDHTSTALSPEKQLSSPWMEEEEEIFQTADQETTTENIEILGLRQPLKALLSTDTISIKAFAENLLPLLILRRDEDMILHIFQTHGAKSMEVKWYTGLLEIDLKKRLGYFFKTDGDADYFDRKYGPHSVGADYLKDVRQFLIKGITTYLPEALTSQEAAALVAYTLDDGDITLDLMQLLFPITCTRSKIEEQYEILYGSSILDSQSRFTLKDLVSFGFRRNIHILALEAIVENNFEKASVLLPHTELALSSMQLQDLDLGVFSLSYGNVWDIVGKSQLRELLHRVEEEARDPNCRRNFFRVQDILSISFQLRNYELMEFTLDLVRTHPQLDGRGIVSILMESVHTMDLPESSLRIAGILNQKSDHEDDDGEVEKTRLLHDLLQSEIQKRRENDGIPHISREAQLHSAIWARDSSLLRYLIRIGAKVNEKNSLGEAPIITAMIKERDDGPDRTAMELRDEIDIFVQLLEAKAEIDCLTSFRLEMDPDGYLFRVDPNFIEAANDIDKARIGKLWSTRFERVPDYDDDGTNSGLKSKETEPWASRTTKLSPLLSTFGQTVYEDTLPIQLEKPAGDGEREVFLRYRDRIFETMRKSFLRDRGGYHRQLFAGEIQLFLQESKNWGHEDIFIINNAFFHSPITFLQYLAAFGSIRLLQLFFQLHPQEATAQLSQSYPDSPSPLQLASARNHLDCVIFLISNGSDPREPVCLFFWRMGAYTKMKTKHLGGGITPLHYAVFNGNLEMAMCLLERGASIHACKQSATQQSRDMTRKRRRFDKEDGAVSVLELAVILGRRDCVALFLISDKDARHQALKMARALRQNHIASLIIDTWGEELPRAQKSKVERPAKRHWCSIDADDGQPRAILPKAYN</sequence>
<dbReference type="PANTHER" id="PTHR24198">
    <property type="entry name" value="ANKYRIN REPEAT AND PROTEIN KINASE DOMAIN-CONTAINING PROTEIN"/>
    <property type="match status" value="1"/>
</dbReference>
<dbReference type="Pfam" id="PF12796">
    <property type="entry name" value="Ank_2"/>
    <property type="match status" value="1"/>
</dbReference>